<keyword evidence="4 5" id="KW-0472">Membrane</keyword>
<gene>
    <name evidence="6" type="ORF">SASPL_120281</name>
</gene>
<accession>A0A8X8ZTU3</accession>
<evidence type="ECO:0000256" key="2">
    <source>
        <dbReference type="ARBA" id="ARBA00022692"/>
    </source>
</evidence>
<dbReference type="InterPro" id="IPR005178">
    <property type="entry name" value="Ostalpha/TMEM184C"/>
</dbReference>
<dbReference type="AlphaFoldDB" id="A0A8X8ZTU3"/>
<keyword evidence="2 5" id="KW-0812">Transmembrane</keyword>
<evidence type="ECO:0000256" key="3">
    <source>
        <dbReference type="ARBA" id="ARBA00022989"/>
    </source>
</evidence>
<evidence type="ECO:0000313" key="7">
    <source>
        <dbReference type="Proteomes" id="UP000298416"/>
    </source>
</evidence>
<name>A0A8X8ZTU3_SALSN</name>
<dbReference type="EMBL" id="PNBA02000007">
    <property type="protein sequence ID" value="KAG6418082.1"/>
    <property type="molecule type" value="Genomic_DNA"/>
</dbReference>
<reference evidence="6" key="2">
    <citation type="submission" date="2020-08" db="EMBL/GenBank/DDBJ databases">
        <title>Plant Genome Project.</title>
        <authorList>
            <person name="Zhang R.-G."/>
        </authorList>
    </citation>
    <scope>NUCLEOTIDE SEQUENCE</scope>
    <source>
        <strain evidence="6">Huo1</strain>
        <tissue evidence="6">Leaf</tissue>
    </source>
</reference>
<dbReference type="Proteomes" id="UP000298416">
    <property type="component" value="Unassembled WGS sequence"/>
</dbReference>
<evidence type="ECO:0000256" key="1">
    <source>
        <dbReference type="ARBA" id="ARBA00004141"/>
    </source>
</evidence>
<evidence type="ECO:0000256" key="4">
    <source>
        <dbReference type="ARBA" id="ARBA00023136"/>
    </source>
</evidence>
<dbReference type="GO" id="GO:0016020">
    <property type="term" value="C:membrane"/>
    <property type="evidence" value="ECO:0007669"/>
    <property type="project" value="UniProtKB-SubCell"/>
</dbReference>
<keyword evidence="7" id="KW-1185">Reference proteome</keyword>
<keyword evidence="3 5" id="KW-1133">Transmembrane helix</keyword>
<evidence type="ECO:0000313" key="6">
    <source>
        <dbReference type="EMBL" id="KAG6418082.1"/>
    </source>
</evidence>
<dbReference type="Pfam" id="PF03619">
    <property type="entry name" value="Solute_trans_a"/>
    <property type="match status" value="1"/>
</dbReference>
<organism evidence="6">
    <name type="scientific">Salvia splendens</name>
    <name type="common">Scarlet sage</name>
    <dbReference type="NCBI Taxonomy" id="180675"/>
    <lineage>
        <taxon>Eukaryota</taxon>
        <taxon>Viridiplantae</taxon>
        <taxon>Streptophyta</taxon>
        <taxon>Embryophyta</taxon>
        <taxon>Tracheophyta</taxon>
        <taxon>Spermatophyta</taxon>
        <taxon>Magnoliopsida</taxon>
        <taxon>eudicotyledons</taxon>
        <taxon>Gunneridae</taxon>
        <taxon>Pentapetalae</taxon>
        <taxon>asterids</taxon>
        <taxon>lamiids</taxon>
        <taxon>Lamiales</taxon>
        <taxon>Lamiaceae</taxon>
        <taxon>Nepetoideae</taxon>
        <taxon>Mentheae</taxon>
        <taxon>Salviinae</taxon>
        <taxon>Salvia</taxon>
        <taxon>Salvia subgen. Calosphace</taxon>
        <taxon>core Calosphace</taxon>
    </lineage>
</organism>
<evidence type="ECO:0000256" key="5">
    <source>
        <dbReference type="SAM" id="Phobius"/>
    </source>
</evidence>
<comment type="subcellular location">
    <subcellularLocation>
        <location evidence="1">Membrane</location>
        <topology evidence="1">Multi-pass membrane protein</topology>
    </subcellularLocation>
</comment>
<comment type="caution">
    <text evidence="6">The sequence shown here is derived from an EMBL/GenBank/DDBJ whole genome shotgun (WGS) entry which is preliminary data.</text>
</comment>
<sequence length="78" mass="8819">MGPIYYILIALPCTIGAMTLAVLHIYKHLLNYTEPTYQRYIVRIIFMVPVAVQALSQEEERFGAAVSGRETSAYHGEE</sequence>
<protein>
    <submittedName>
        <fullName evidence="6">Uncharacterized protein</fullName>
    </submittedName>
</protein>
<feature type="transmembrane region" description="Helical" evidence="5">
    <location>
        <begin position="6"/>
        <end position="26"/>
    </location>
</feature>
<reference evidence="6" key="1">
    <citation type="submission" date="2018-01" db="EMBL/GenBank/DDBJ databases">
        <authorList>
            <person name="Mao J.F."/>
        </authorList>
    </citation>
    <scope>NUCLEOTIDE SEQUENCE</scope>
    <source>
        <strain evidence="6">Huo1</strain>
        <tissue evidence="6">Leaf</tissue>
    </source>
</reference>
<proteinExistence type="predicted"/>